<dbReference type="PANTHER" id="PTHR34535">
    <property type="entry name" value="HYDROGENASE MATURATION FACTOR HYPA"/>
    <property type="match status" value="1"/>
</dbReference>
<evidence type="ECO:0000256" key="1">
    <source>
        <dbReference type="ARBA" id="ARBA00010748"/>
    </source>
</evidence>
<dbReference type="NCBIfam" id="TIGR00100">
    <property type="entry name" value="hypA"/>
    <property type="match status" value="1"/>
</dbReference>
<dbReference type="PIRSF" id="PIRSF004761">
    <property type="entry name" value="Hydrgn_mat_HypA"/>
    <property type="match status" value="1"/>
</dbReference>
<feature type="binding site" evidence="5">
    <location>
        <position position="97"/>
    </location>
    <ligand>
        <name>Zn(2+)</name>
        <dbReference type="ChEBI" id="CHEBI:29105"/>
    </ligand>
</feature>
<protein>
    <recommendedName>
        <fullName evidence="5">Hydrogenase maturation factor HypA</fullName>
    </recommendedName>
</protein>
<feature type="binding site" evidence="5">
    <location>
        <position position="100"/>
    </location>
    <ligand>
        <name>Zn(2+)</name>
        <dbReference type="ChEBI" id="CHEBI:29105"/>
    </ligand>
</feature>
<sequence>MTIRKEQAMHEMSLAEGVLQLIDEAGKREGFQRVTGVWLEIGKLAAVETEALRFCFDAVTRGSIAEGARLEILALPGQGWCMECAETVPMNESLDACPRCGGYQLQVTGGTEMRVKELEVE</sequence>
<evidence type="ECO:0000256" key="4">
    <source>
        <dbReference type="ARBA" id="ARBA00022833"/>
    </source>
</evidence>
<dbReference type="InterPro" id="IPR020538">
    <property type="entry name" value="Hydgase_Ni_incorp_HypA/HybF_CS"/>
</dbReference>
<dbReference type="AlphaFoldDB" id="A0A916J622"/>
<accession>A0A916J622</accession>
<dbReference type="Proteomes" id="UP000742786">
    <property type="component" value="Unassembled WGS sequence"/>
</dbReference>
<comment type="similarity">
    <text evidence="1 5">Belongs to the HypA/HybF family.</text>
</comment>
<dbReference type="EMBL" id="CAJQUM010000001">
    <property type="protein sequence ID" value="CAG4883086.1"/>
    <property type="molecule type" value="Genomic_DNA"/>
</dbReference>
<feature type="binding site" evidence="5">
    <location>
        <position position="10"/>
    </location>
    <ligand>
        <name>Ni(2+)</name>
        <dbReference type="ChEBI" id="CHEBI:49786"/>
    </ligand>
</feature>
<evidence type="ECO:0000256" key="2">
    <source>
        <dbReference type="ARBA" id="ARBA00022596"/>
    </source>
</evidence>
<gene>
    <name evidence="6" type="primary">hybF</name>
    <name evidence="5" type="synonym">hypA</name>
    <name evidence="6" type="ORF">GTOL_10967</name>
</gene>
<dbReference type="FunFam" id="3.30.2320.80:FF:000001">
    <property type="entry name" value="Hydrogenase maturation factor HypA"/>
    <property type="match status" value="1"/>
</dbReference>
<comment type="function">
    <text evidence="5">Involved in the maturation of [NiFe] hydrogenases. Required for nickel insertion into the metal center of the hydrogenase.</text>
</comment>
<comment type="caution">
    <text evidence="6">The sequence shown here is derived from an EMBL/GenBank/DDBJ whole genome shotgun (WGS) entry which is preliminary data.</text>
</comment>
<keyword evidence="4 5" id="KW-0862">Zinc</keyword>
<name>A0A916J622_9PROT</name>
<dbReference type="PANTHER" id="PTHR34535:SF3">
    <property type="entry name" value="HYDROGENASE MATURATION FACTOR HYPA"/>
    <property type="match status" value="1"/>
</dbReference>
<dbReference type="Pfam" id="PF01155">
    <property type="entry name" value="HypA"/>
    <property type="match status" value="1"/>
</dbReference>
<dbReference type="GO" id="GO:0016151">
    <property type="term" value="F:nickel cation binding"/>
    <property type="evidence" value="ECO:0007669"/>
    <property type="project" value="UniProtKB-UniRule"/>
</dbReference>
<proteinExistence type="inferred from homology"/>
<dbReference type="PROSITE" id="PS01249">
    <property type="entry name" value="HYPA"/>
    <property type="match status" value="1"/>
</dbReference>
<feature type="binding site" evidence="5">
    <location>
        <position position="81"/>
    </location>
    <ligand>
        <name>Zn(2+)</name>
        <dbReference type="ChEBI" id="CHEBI:29105"/>
    </ligand>
</feature>
<keyword evidence="2 5" id="KW-0533">Nickel</keyword>
<evidence type="ECO:0000256" key="5">
    <source>
        <dbReference type="HAMAP-Rule" id="MF_00213"/>
    </source>
</evidence>
<feature type="binding site" evidence="5">
    <location>
        <position position="84"/>
    </location>
    <ligand>
        <name>Zn(2+)</name>
        <dbReference type="ChEBI" id="CHEBI:29105"/>
    </ligand>
</feature>
<evidence type="ECO:0000313" key="7">
    <source>
        <dbReference type="Proteomes" id="UP000742786"/>
    </source>
</evidence>
<organism evidence="6 7">
    <name type="scientific">Georgfuchsia toluolica</name>
    <dbReference type="NCBI Taxonomy" id="424218"/>
    <lineage>
        <taxon>Bacteria</taxon>
        <taxon>Pseudomonadati</taxon>
        <taxon>Pseudomonadota</taxon>
        <taxon>Betaproteobacteria</taxon>
        <taxon>Nitrosomonadales</taxon>
        <taxon>Sterolibacteriaceae</taxon>
        <taxon>Georgfuchsia</taxon>
    </lineage>
</organism>
<dbReference type="HAMAP" id="MF_00213">
    <property type="entry name" value="HypA_HybF"/>
    <property type="match status" value="1"/>
</dbReference>
<dbReference type="GO" id="GO:0008270">
    <property type="term" value="F:zinc ion binding"/>
    <property type="evidence" value="ECO:0007669"/>
    <property type="project" value="UniProtKB-UniRule"/>
</dbReference>
<evidence type="ECO:0000256" key="3">
    <source>
        <dbReference type="ARBA" id="ARBA00022723"/>
    </source>
</evidence>
<keyword evidence="3 5" id="KW-0479">Metal-binding</keyword>
<dbReference type="GO" id="GO:0016530">
    <property type="term" value="F:metallochaperone activity"/>
    <property type="evidence" value="ECO:0007669"/>
    <property type="project" value="UniProtKB-ARBA"/>
</dbReference>
<dbReference type="GO" id="GO:0051604">
    <property type="term" value="P:protein maturation"/>
    <property type="evidence" value="ECO:0007669"/>
    <property type="project" value="InterPro"/>
</dbReference>
<dbReference type="Gene3D" id="3.30.2320.80">
    <property type="match status" value="1"/>
</dbReference>
<evidence type="ECO:0000313" key="6">
    <source>
        <dbReference type="EMBL" id="CAG4883086.1"/>
    </source>
</evidence>
<reference evidence="6" key="1">
    <citation type="submission" date="2021-04" db="EMBL/GenBank/DDBJ databases">
        <authorList>
            <person name="Hornung B."/>
        </authorList>
    </citation>
    <scope>NUCLEOTIDE SEQUENCE</scope>
    <source>
        <strain evidence="6">G5G6</strain>
    </source>
</reference>
<dbReference type="InterPro" id="IPR000688">
    <property type="entry name" value="HypA/HybF"/>
</dbReference>
<keyword evidence="7" id="KW-1185">Reference proteome</keyword>